<reference evidence="2 3" key="1">
    <citation type="submission" date="2020-09" db="EMBL/GenBank/DDBJ databases">
        <title>novel species in genus Nocardioides.</title>
        <authorList>
            <person name="Zhang G."/>
        </authorList>
    </citation>
    <scope>NUCLEOTIDE SEQUENCE [LARGE SCALE GENOMIC DNA]</scope>
    <source>
        <strain evidence="2 3">19197</strain>
    </source>
</reference>
<dbReference type="RefSeq" id="WP_191199871.1">
    <property type="nucleotide sequence ID" value="NZ_BAAAPA010000008.1"/>
</dbReference>
<evidence type="ECO:0000313" key="2">
    <source>
        <dbReference type="EMBL" id="MBD3915537.1"/>
    </source>
</evidence>
<dbReference type="Pfam" id="PF13640">
    <property type="entry name" value="2OG-FeII_Oxy_3"/>
    <property type="match status" value="1"/>
</dbReference>
<dbReference type="InterPro" id="IPR044862">
    <property type="entry name" value="Pro_4_hyd_alph_FE2OG_OXY"/>
</dbReference>
<evidence type="ECO:0000313" key="3">
    <source>
        <dbReference type="Proteomes" id="UP000649289"/>
    </source>
</evidence>
<dbReference type="Proteomes" id="UP000649289">
    <property type="component" value="Unassembled WGS sequence"/>
</dbReference>
<dbReference type="EMBL" id="JACXYY010000005">
    <property type="protein sequence ID" value="MBD3915537.1"/>
    <property type="molecule type" value="Genomic_DNA"/>
</dbReference>
<accession>A0ABR8MHI9</accession>
<protein>
    <submittedName>
        <fullName evidence="2">2OG-Fe(II) oxygenase</fullName>
    </submittedName>
</protein>
<organism evidence="2 3">
    <name type="scientific">Nocardioides hwasunensis</name>
    <dbReference type="NCBI Taxonomy" id="397258"/>
    <lineage>
        <taxon>Bacteria</taxon>
        <taxon>Bacillati</taxon>
        <taxon>Actinomycetota</taxon>
        <taxon>Actinomycetes</taxon>
        <taxon>Propionibacteriales</taxon>
        <taxon>Nocardioidaceae</taxon>
        <taxon>Nocardioides</taxon>
    </lineage>
</organism>
<evidence type="ECO:0000259" key="1">
    <source>
        <dbReference type="Pfam" id="PF13640"/>
    </source>
</evidence>
<keyword evidence="3" id="KW-1185">Reference proteome</keyword>
<name>A0ABR8MHI9_9ACTN</name>
<gene>
    <name evidence="2" type="ORF">IEZ25_13015</name>
</gene>
<dbReference type="Gene3D" id="2.60.120.620">
    <property type="entry name" value="q2cbj1_9rhob like domain"/>
    <property type="match status" value="1"/>
</dbReference>
<feature type="domain" description="Prolyl 4-hydroxylase alpha subunit Fe(2+) 2OG dioxygenase" evidence="1">
    <location>
        <begin position="158"/>
        <end position="238"/>
    </location>
</feature>
<proteinExistence type="predicted"/>
<comment type="caution">
    <text evidence="2">The sequence shown here is derived from an EMBL/GenBank/DDBJ whole genome shotgun (WGS) entry which is preliminary data.</text>
</comment>
<sequence length="256" mass="28594">MTGTGLDPADLSTVLAHRRWVRRSLPFPHVVAQNVFVPAFYDELERHFEHIKQAGLFQKNIRNYDAGSVLVRDHADGPLGIFVSRPWHDLVAGLFGVRATGDVTAGLHHHPPGGRAGWPHNDLNPGWFGGGWPEDDEIRHEGVDDIDYQLGPTRPGSEGRETVRGVSVLFYLDNPDWRPGDGGETGIYPSSDAVQRGTGIGVPPVNNSLVMFESTPFTWHGYAGHSRHERNSVVMWVHRRKSEAVQRWGEQSIAYW</sequence>